<keyword evidence="2" id="KW-1185">Reference proteome</keyword>
<gene>
    <name evidence="1" type="ORF">MML48_2g00003053</name>
</gene>
<organism evidence="1 2">
    <name type="scientific">Holotrichia oblita</name>
    <name type="common">Chafer beetle</name>
    <dbReference type="NCBI Taxonomy" id="644536"/>
    <lineage>
        <taxon>Eukaryota</taxon>
        <taxon>Metazoa</taxon>
        <taxon>Ecdysozoa</taxon>
        <taxon>Arthropoda</taxon>
        <taxon>Hexapoda</taxon>
        <taxon>Insecta</taxon>
        <taxon>Pterygota</taxon>
        <taxon>Neoptera</taxon>
        <taxon>Endopterygota</taxon>
        <taxon>Coleoptera</taxon>
        <taxon>Polyphaga</taxon>
        <taxon>Scarabaeiformia</taxon>
        <taxon>Scarabaeidae</taxon>
        <taxon>Melolonthinae</taxon>
        <taxon>Holotrichia</taxon>
    </lineage>
</organism>
<evidence type="ECO:0000313" key="1">
    <source>
        <dbReference type="EMBL" id="KAI4466712.1"/>
    </source>
</evidence>
<reference evidence="1" key="1">
    <citation type="submission" date="2022-04" db="EMBL/GenBank/DDBJ databases">
        <title>Chromosome-scale genome assembly of Holotrichia oblita Faldermann.</title>
        <authorList>
            <person name="Rongchong L."/>
        </authorList>
    </citation>
    <scope>NUCLEOTIDE SEQUENCE</scope>
    <source>
        <strain evidence="1">81SQS9</strain>
    </source>
</reference>
<dbReference type="EMBL" id="CM043016">
    <property type="protein sequence ID" value="KAI4466712.1"/>
    <property type="molecule type" value="Genomic_DNA"/>
</dbReference>
<accession>A0ACB9TIY1</accession>
<name>A0ACB9TIY1_HOLOL</name>
<evidence type="ECO:0000313" key="2">
    <source>
        <dbReference type="Proteomes" id="UP001056778"/>
    </source>
</evidence>
<protein>
    <submittedName>
        <fullName evidence="1">Ran binding protein 9-related</fullName>
    </submittedName>
</protein>
<comment type="caution">
    <text evidence="1">The sequence shown here is derived from an EMBL/GenBank/DDBJ whole genome shotgun (WGS) entry which is preliminary data.</text>
</comment>
<proteinExistence type="predicted"/>
<sequence>MAAVSSGRSVMDPQGDTENGITIDERLKQLYPNVDEEKTPLPRCWSTKDKYTYIGLSQNNLRVHYKGHGKTHRDAASVHATQPIPPTCGLYYFEVKIVSKGRDGYMGIGLSAHGVNLNRLPGWDKHSYGYHGDDGHTFCSSGTGQPYGPTFTTGDVIGCGVNLVDNTCFYTKNGHHLGTAFTDLPVRPNLYPTVGLQTPGEVVDANFGQEPFVFDIEDMMKELRSRTRLSIYDFPVPESQGEWQALLNRQVLSHTREPRGIVCRGIVFRAIFLNPSHPVYDVLIFSFRRMVSTYLVHHGYCNTAEAFAHITDQPFTEDLTSIKNRQSEYNILYGVSSGASNAIDMNFIFPGILKLVLAGRMGEAIERTSRLYPGLLEHNQNLLFMLKCRQFVEMVNGSDVEVCPRKNLVYSPSTTYNTTNNTNTSSSPRPNSPIQTSVIQSTKSYSNNKTTANNKQGGGSGAATTVEELNSQNSAPPPAVMNGNSDAAPPAIIPTDDGGGNSDVEMDTSDDVQNGHKEMCNGKMAAVNNTNNCNNSCSTNGYQNGDSRAVSSGCLETNFDDEDEDMDIDTPITRKCCKPAVERILEFGKELYSMSQRLDREFYDKNQKMLENAFSLLAYSNPWASPVGWQLDPAQREPVCASLNSAILESNNKPRRPPLEVAMVHAEELVRLMSSSGLGACAFASISDLLEH</sequence>
<dbReference type="Proteomes" id="UP001056778">
    <property type="component" value="Chromosome 2"/>
</dbReference>